<dbReference type="EMBL" id="DS113766">
    <property type="protein sequence ID" value="EAX96276.1"/>
    <property type="molecule type" value="Genomic_DNA"/>
</dbReference>
<keyword evidence="7" id="KW-1185">Reference proteome</keyword>
<dbReference type="RefSeq" id="XP_001309206.1">
    <property type="nucleotide sequence ID" value="XM_001309205.1"/>
</dbReference>
<feature type="transmembrane region" description="Helical" evidence="4">
    <location>
        <begin position="7"/>
        <end position="26"/>
    </location>
</feature>
<dbReference type="InterPro" id="IPR049625">
    <property type="entry name" value="Glyco_transf_61_cat"/>
</dbReference>
<protein>
    <recommendedName>
        <fullName evidence="5">Glycosyltransferase 61 catalytic domain-containing protein</fullName>
    </recommendedName>
</protein>
<evidence type="ECO:0000256" key="3">
    <source>
        <dbReference type="ARBA" id="ARBA00023180"/>
    </source>
</evidence>
<organism evidence="6 7">
    <name type="scientific">Trichomonas vaginalis (strain ATCC PRA-98 / G3)</name>
    <dbReference type="NCBI Taxonomy" id="412133"/>
    <lineage>
        <taxon>Eukaryota</taxon>
        <taxon>Metamonada</taxon>
        <taxon>Parabasalia</taxon>
        <taxon>Trichomonadida</taxon>
        <taxon>Trichomonadidae</taxon>
        <taxon>Trichomonas</taxon>
    </lineage>
</organism>
<dbReference type="KEGG" id="tva:4754046"/>
<dbReference type="Proteomes" id="UP000001542">
    <property type="component" value="Unassembled WGS sequence"/>
</dbReference>
<feature type="domain" description="Glycosyltransferase 61 catalytic" evidence="5">
    <location>
        <begin position="157"/>
        <end position="329"/>
    </location>
</feature>
<evidence type="ECO:0000256" key="4">
    <source>
        <dbReference type="SAM" id="Phobius"/>
    </source>
</evidence>
<dbReference type="VEuPathDB" id="TrichDB:TVAGG3_0489550"/>
<reference evidence="6" key="2">
    <citation type="journal article" date="2007" name="Science">
        <title>Draft genome sequence of the sexually transmitted pathogen Trichomonas vaginalis.</title>
        <authorList>
            <person name="Carlton J.M."/>
            <person name="Hirt R.P."/>
            <person name="Silva J.C."/>
            <person name="Delcher A.L."/>
            <person name="Schatz M."/>
            <person name="Zhao Q."/>
            <person name="Wortman J.R."/>
            <person name="Bidwell S.L."/>
            <person name="Alsmark U.C.M."/>
            <person name="Besteiro S."/>
            <person name="Sicheritz-Ponten T."/>
            <person name="Noel C.J."/>
            <person name="Dacks J.B."/>
            <person name="Foster P.G."/>
            <person name="Simillion C."/>
            <person name="Van de Peer Y."/>
            <person name="Miranda-Saavedra D."/>
            <person name="Barton G.J."/>
            <person name="Westrop G.D."/>
            <person name="Mueller S."/>
            <person name="Dessi D."/>
            <person name="Fiori P.L."/>
            <person name="Ren Q."/>
            <person name="Paulsen I."/>
            <person name="Zhang H."/>
            <person name="Bastida-Corcuera F.D."/>
            <person name="Simoes-Barbosa A."/>
            <person name="Brown M.T."/>
            <person name="Hayes R.D."/>
            <person name="Mukherjee M."/>
            <person name="Okumura C.Y."/>
            <person name="Schneider R."/>
            <person name="Smith A.J."/>
            <person name="Vanacova S."/>
            <person name="Villalvazo M."/>
            <person name="Haas B.J."/>
            <person name="Pertea M."/>
            <person name="Feldblyum T.V."/>
            <person name="Utterback T.R."/>
            <person name="Shu C.L."/>
            <person name="Osoegawa K."/>
            <person name="de Jong P.J."/>
            <person name="Hrdy I."/>
            <person name="Horvathova L."/>
            <person name="Zubacova Z."/>
            <person name="Dolezal P."/>
            <person name="Malik S.B."/>
            <person name="Logsdon J.M. Jr."/>
            <person name="Henze K."/>
            <person name="Gupta A."/>
            <person name="Wang C.C."/>
            <person name="Dunne R.L."/>
            <person name="Upcroft J.A."/>
            <person name="Upcroft P."/>
            <person name="White O."/>
            <person name="Salzberg S.L."/>
            <person name="Tang P."/>
            <person name="Chiu C.-H."/>
            <person name="Lee Y.-S."/>
            <person name="Embley T.M."/>
            <person name="Coombs G.H."/>
            <person name="Mottram J.C."/>
            <person name="Tachezy J."/>
            <person name="Fraser-Liggett C.M."/>
            <person name="Johnson P.J."/>
        </authorList>
    </citation>
    <scope>NUCLEOTIDE SEQUENCE [LARGE SCALE GENOMIC DNA]</scope>
    <source>
        <strain evidence="6">G3</strain>
    </source>
</reference>
<evidence type="ECO:0000256" key="2">
    <source>
        <dbReference type="ARBA" id="ARBA00022679"/>
    </source>
</evidence>
<gene>
    <name evidence="6" type="ORF">TVAG_324500</name>
</gene>
<accession>A2FFQ1</accession>
<keyword evidence="4" id="KW-0812">Transmembrane</keyword>
<dbReference type="Pfam" id="PF04577">
    <property type="entry name" value="Glyco_transf_61"/>
    <property type="match status" value="1"/>
</dbReference>
<dbReference type="GO" id="GO:0016757">
    <property type="term" value="F:glycosyltransferase activity"/>
    <property type="evidence" value="ECO:0000318"/>
    <property type="project" value="GO_Central"/>
</dbReference>
<keyword evidence="4" id="KW-1133">Transmembrane helix</keyword>
<keyword evidence="3" id="KW-0325">Glycoprotein</keyword>
<evidence type="ECO:0000256" key="1">
    <source>
        <dbReference type="ARBA" id="ARBA00022676"/>
    </source>
</evidence>
<dbReference type="VEuPathDB" id="TrichDB:TVAG_324500"/>
<name>A2FFQ1_TRIV3</name>
<proteinExistence type="predicted"/>
<keyword evidence="2" id="KW-0808">Transferase</keyword>
<keyword evidence="4" id="KW-0472">Membrane</keyword>
<evidence type="ECO:0000313" key="6">
    <source>
        <dbReference type="EMBL" id="EAX96276.1"/>
    </source>
</evidence>
<dbReference type="PANTHER" id="PTHR48437:SF1">
    <property type="entry name" value="INITIATOR BINDING DOMAIN-CONTAINING PROTEIN"/>
    <property type="match status" value="1"/>
</dbReference>
<evidence type="ECO:0000259" key="5">
    <source>
        <dbReference type="Pfam" id="PF04577"/>
    </source>
</evidence>
<sequence length="400" mass="46178">MFQKQSIAIFLILFFIFNEVMVMYPITRTKFGYALWEINVRYKAPKSKFISLFKLNQTFTNKRKDLVLFYGEKMKDFVPQILPITDFLNDQSNHFHGNFVRAKNMYVSGGYIITDGITIYQLRDCTGADFMFKNNPGRVIGHYTDVLLVGHVATNIFAHFINELMNPTLLFPEEIRKKSHLVVKGPPNMWKDITSLFGFEGRTILLTNSDWIYCENLYTIIEPSPHGGFYGPALYHLHGLFREKFNLTHIVPTKIGFLNRKGKLRIISNYDVLIEAAKKKYPKEIFFSIPDTLVAFEAAKTYASCRILMTVTGSSCINVIYMAEKTCIIKLTSPTVDMCNIIVPNSLNIYQVNLYYPTMSMYSPSVTALDINESLKALELAFYVTEHNKWPTIKEFKFIM</sequence>
<dbReference type="InParanoid" id="A2FFQ1"/>
<dbReference type="AlphaFoldDB" id="A2FFQ1"/>
<reference evidence="6" key="1">
    <citation type="submission" date="2006-10" db="EMBL/GenBank/DDBJ databases">
        <authorList>
            <person name="Amadeo P."/>
            <person name="Zhao Q."/>
            <person name="Wortman J."/>
            <person name="Fraser-Liggett C."/>
            <person name="Carlton J."/>
        </authorList>
    </citation>
    <scope>NUCLEOTIDE SEQUENCE</scope>
    <source>
        <strain evidence="6">G3</strain>
    </source>
</reference>
<dbReference type="PANTHER" id="PTHR48437">
    <property type="entry name" value="INITIATOR BINDING DOMAIN-CONTAINING PROTEIN"/>
    <property type="match status" value="1"/>
</dbReference>
<dbReference type="InterPro" id="IPR007657">
    <property type="entry name" value="Glycosyltransferase_61"/>
</dbReference>
<evidence type="ECO:0000313" key="7">
    <source>
        <dbReference type="Proteomes" id="UP000001542"/>
    </source>
</evidence>
<keyword evidence="1" id="KW-0328">Glycosyltransferase</keyword>